<name>A0A9N9CE35_9GLOM</name>
<dbReference type="AlphaFoldDB" id="A0A9N9CE35"/>
<feature type="non-terminal residue" evidence="1">
    <location>
        <position position="121"/>
    </location>
</feature>
<dbReference type="EMBL" id="CAJVPJ010001578">
    <property type="protein sequence ID" value="CAG8596565.1"/>
    <property type="molecule type" value="Genomic_DNA"/>
</dbReference>
<gene>
    <name evidence="1" type="ORF">POCULU_LOCUS7244</name>
</gene>
<reference evidence="1" key="1">
    <citation type="submission" date="2021-06" db="EMBL/GenBank/DDBJ databases">
        <authorList>
            <person name="Kallberg Y."/>
            <person name="Tangrot J."/>
            <person name="Rosling A."/>
        </authorList>
    </citation>
    <scope>NUCLEOTIDE SEQUENCE</scope>
    <source>
        <strain evidence="1">IA702</strain>
    </source>
</reference>
<sequence length="121" mass="13583">GMKYEHISLIEKQQLNIILKVTNYALSVGCIIDYVEDQRFVLSACDYAILRHKDDKSLLQLAQSVYEAMGKTPTDFGSLEQEKSIVSQLLVSNGSMDVDIQIPARRVCPICTSDILQKSPF</sequence>
<comment type="caution">
    <text evidence="1">The sequence shown here is derived from an EMBL/GenBank/DDBJ whole genome shotgun (WGS) entry which is preliminary data.</text>
</comment>
<accession>A0A9N9CE35</accession>
<organism evidence="1 2">
    <name type="scientific">Paraglomus occultum</name>
    <dbReference type="NCBI Taxonomy" id="144539"/>
    <lineage>
        <taxon>Eukaryota</taxon>
        <taxon>Fungi</taxon>
        <taxon>Fungi incertae sedis</taxon>
        <taxon>Mucoromycota</taxon>
        <taxon>Glomeromycotina</taxon>
        <taxon>Glomeromycetes</taxon>
        <taxon>Paraglomerales</taxon>
        <taxon>Paraglomeraceae</taxon>
        <taxon>Paraglomus</taxon>
    </lineage>
</organism>
<protein>
    <submittedName>
        <fullName evidence="1">5004_t:CDS:1</fullName>
    </submittedName>
</protein>
<keyword evidence="2" id="KW-1185">Reference proteome</keyword>
<dbReference type="Proteomes" id="UP000789572">
    <property type="component" value="Unassembled WGS sequence"/>
</dbReference>
<proteinExistence type="predicted"/>
<evidence type="ECO:0000313" key="1">
    <source>
        <dbReference type="EMBL" id="CAG8596565.1"/>
    </source>
</evidence>
<evidence type="ECO:0000313" key="2">
    <source>
        <dbReference type="Proteomes" id="UP000789572"/>
    </source>
</evidence>